<sequence length="190" mass="21163">MDYGRDVQKLVADRVAEIPENERRSALILANYNQSAIVAAGSTFGRYWLSAIGAVNVAADIAQAISPINLEQLYAWNPDVIFLNSFSPFTADEVMTSTAVEGQDWSGLTAVKSGEVYKMPLGMYYWFPPCSDSPLALLWMAKNLYPEQFADIDMDETVKDYYSDFYGLSLTDEDLAAIYNPPAESAMDYK</sequence>
<dbReference type="SUPFAM" id="SSF53807">
    <property type="entry name" value="Helical backbone' metal receptor"/>
    <property type="match status" value="1"/>
</dbReference>
<dbReference type="Gene3D" id="3.40.50.1980">
    <property type="entry name" value="Nitrogenase molybdenum iron protein domain"/>
    <property type="match status" value="1"/>
</dbReference>
<dbReference type="Pfam" id="PF01497">
    <property type="entry name" value="Peripla_BP_2"/>
    <property type="match status" value="1"/>
</dbReference>
<evidence type="ECO:0000313" key="2">
    <source>
        <dbReference type="EMBL" id="MPN24582.1"/>
    </source>
</evidence>
<evidence type="ECO:0000259" key="1">
    <source>
        <dbReference type="PROSITE" id="PS50983"/>
    </source>
</evidence>
<accession>A0A645GEY2</accession>
<dbReference type="InterPro" id="IPR002491">
    <property type="entry name" value="ABC_transptr_periplasmic_BD"/>
</dbReference>
<reference evidence="2" key="1">
    <citation type="submission" date="2019-08" db="EMBL/GenBank/DDBJ databases">
        <authorList>
            <person name="Kucharzyk K."/>
            <person name="Murdoch R.W."/>
            <person name="Higgins S."/>
            <person name="Loffler F."/>
        </authorList>
    </citation>
    <scope>NUCLEOTIDE SEQUENCE</scope>
</reference>
<protein>
    <recommendedName>
        <fullName evidence="1">Fe/B12 periplasmic-binding domain-containing protein</fullName>
    </recommendedName>
</protein>
<dbReference type="PANTHER" id="PTHR30535">
    <property type="entry name" value="VITAMIN B12-BINDING PROTEIN"/>
    <property type="match status" value="1"/>
</dbReference>
<dbReference type="AlphaFoldDB" id="A0A645GEY2"/>
<comment type="caution">
    <text evidence="2">The sequence shown here is derived from an EMBL/GenBank/DDBJ whole genome shotgun (WGS) entry which is preliminary data.</text>
</comment>
<proteinExistence type="predicted"/>
<feature type="domain" description="Fe/B12 periplasmic-binding" evidence="1">
    <location>
        <begin position="1"/>
        <end position="148"/>
    </location>
</feature>
<dbReference type="Gene3D" id="1.20.58.2180">
    <property type="match status" value="1"/>
</dbReference>
<name>A0A645GEY2_9ZZZZ</name>
<dbReference type="EMBL" id="VSSQ01073481">
    <property type="protein sequence ID" value="MPN24582.1"/>
    <property type="molecule type" value="Genomic_DNA"/>
</dbReference>
<dbReference type="PANTHER" id="PTHR30535:SF34">
    <property type="entry name" value="MOLYBDATE-BINDING PROTEIN MOLA"/>
    <property type="match status" value="1"/>
</dbReference>
<dbReference type="PROSITE" id="PS50983">
    <property type="entry name" value="FE_B12_PBP"/>
    <property type="match status" value="1"/>
</dbReference>
<dbReference type="InterPro" id="IPR050902">
    <property type="entry name" value="ABC_Transporter_SBP"/>
</dbReference>
<gene>
    <name evidence="2" type="ORF">SDC9_171981</name>
</gene>
<organism evidence="2">
    <name type="scientific">bioreactor metagenome</name>
    <dbReference type="NCBI Taxonomy" id="1076179"/>
    <lineage>
        <taxon>unclassified sequences</taxon>
        <taxon>metagenomes</taxon>
        <taxon>ecological metagenomes</taxon>
    </lineage>
</organism>